<dbReference type="Gene3D" id="3.40.50.2300">
    <property type="match status" value="1"/>
</dbReference>
<keyword evidence="2" id="KW-1133">Transmembrane helix</keyword>
<keyword evidence="2" id="KW-0472">Membrane</keyword>
<protein>
    <submittedName>
        <fullName evidence="4">Response regulator</fullName>
    </submittedName>
</protein>
<dbReference type="InterPro" id="IPR011006">
    <property type="entry name" value="CheY-like_superfamily"/>
</dbReference>
<feature type="modified residue" description="4-aspartylphosphate" evidence="1">
    <location>
        <position position="55"/>
    </location>
</feature>
<keyword evidence="2" id="KW-0812">Transmembrane</keyword>
<feature type="transmembrane region" description="Helical" evidence="2">
    <location>
        <begin position="358"/>
        <end position="378"/>
    </location>
</feature>
<dbReference type="SUPFAM" id="SSF52172">
    <property type="entry name" value="CheY-like"/>
    <property type="match status" value="1"/>
</dbReference>
<comment type="caution">
    <text evidence="4">The sequence shown here is derived from an EMBL/GenBank/DDBJ whole genome shotgun (WGS) entry which is preliminary data.</text>
</comment>
<accession>A0ABY2AP02</accession>
<evidence type="ECO:0000313" key="4">
    <source>
        <dbReference type="EMBL" id="TCI04925.1"/>
    </source>
</evidence>
<keyword evidence="1" id="KW-0597">Phosphoprotein</keyword>
<keyword evidence="5" id="KW-1185">Reference proteome</keyword>
<reference evidence="4 5" key="1">
    <citation type="submission" date="2019-02" db="EMBL/GenBank/DDBJ databases">
        <title>Corallincola luteus sp. nov., a marine bacterium isolated from surface sediment of Bohai Sea in China.</title>
        <authorList>
            <person name="Ren Q."/>
        </authorList>
    </citation>
    <scope>NUCLEOTIDE SEQUENCE [LARGE SCALE GENOMIC DNA]</scope>
    <source>
        <strain evidence="4 5">DASS28</strain>
    </source>
</reference>
<sequence>MGRYLIVEDDDAKYESINRALVEIGIRKEDVEHAPTVNAATILLRSNLYELLILDLNLPMVSGGKPVENGGVTLLNKLKNSSYKYNLPSKIIGLTSYPGLKNNYEDQFASLCFAIYDYERIEWKDALSNAVNWSIQSNASSRRVSGKKILLSVHGIRTLGKWQDELENMVIAAELDYEVKKYRYNYFSAFQLAIPYFRTKVIQRLSKELEHISDHNPDSTIVVLSHSFGTYAVTKALEILPKSCDLKIDKLCFVSSVLKSSYNFEDIKRRFKISSVINECGIDDNVLILSHYLCWDMGMAGRTGFVGTEVVNRYYKGGHDFFNRESDFIDLFWIPIFRDELDEHNERDFGYFRENIEIILTTKFVPVILFMVIFVYILKEDLFSFISMFFDLTY</sequence>
<dbReference type="Proteomes" id="UP000292554">
    <property type="component" value="Unassembled WGS sequence"/>
</dbReference>
<evidence type="ECO:0000256" key="1">
    <source>
        <dbReference type="PROSITE-ProRule" id="PRU00169"/>
    </source>
</evidence>
<dbReference type="EMBL" id="SJXE01000001">
    <property type="protein sequence ID" value="TCI04925.1"/>
    <property type="molecule type" value="Genomic_DNA"/>
</dbReference>
<dbReference type="PROSITE" id="PS50110">
    <property type="entry name" value="RESPONSE_REGULATORY"/>
    <property type="match status" value="1"/>
</dbReference>
<proteinExistence type="predicted"/>
<feature type="domain" description="Response regulatory" evidence="3">
    <location>
        <begin position="3"/>
        <end position="131"/>
    </location>
</feature>
<dbReference type="InterPro" id="IPR029058">
    <property type="entry name" value="AB_hydrolase_fold"/>
</dbReference>
<organism evidence="4 5">
    <name type="scientific">Corallincola luteus</name>
    <dbReference type="NCBI Taxonomy" id="1775177"/>
    <lineage>
        <taxon>Bacteria</taxon>
        <taxon>Pseudomonadati</taxon>
        <taxon>Pseudomonadota</taxon>
        <taxon>Gammaproteobacteria</taxon>
        <taxon>Alteromonadales</taxon>
        <taxon>Psychromonadaceae</taxon>
        <taxon>Corallincola</taxon>
    </lineage>
</organism>
<dbReference type="RefSeq" id="WP_131414265.1">
    <property type="nucleotide sequence ID" value="NZ_SJXE01000001.1"/>
</dbReference>
<dbReference type="SUPFAM" id="SSF53474">
    <property type="entry name" value="alpha/beta-Hydrolases"/>
    <property type="match status" value="1"/>
</dbReference>
<name>A0ABY2AP02_9GAMM</name>
<dbReference type="InterPro" id="IPR001789">
    <property type="entry name" value="Sig_transdc_resp-reg_receiver"/>
</dbReference>
<evidence type="ECO:0000259" key="3">
    <source>
        <dbReference type="PROSITE" id="PS50110"/>
    </source>
</evidence>
<evidence type="ECO:0000256" key="2">
    <source>
        <dbReference type="SAM" id="Phobius"/>
    </source>
</evidence>
<gene>
    <name evidence="4" type="ORF">EZV61_02875</name>
</gene>
<evidence type="ECO:0000313" key="5">
    <source>
        <dbReference type="Proteomes" id="UP000292554"/>
    </source>
</evidence>